<name>A0ABP8XK06_9PSEU</name>
<organism evidence="2 3">
    <name type="scientific">Pseudonocardia yuanmonensis</name>
    <dbReference type="NCBI Taxonomy" id="1095914"/>
    <lineage>
        <taxon>Bacteria</taxon>
        <taxon>Bacillati</taxon>
        <taxon>Actinomycetota</taxon>
        <taxon>Actinomycetes</taxon>
        <taxon>Pseudonocardiales</taxon>
        <taxon>Pseudonocardiaceae</taxon>
        <taxon>Pseudonocardia</taxon>
    </lineage>
</organism>
<comment type="caution">
    <text evidence="2">The sequence shown here is derived from an EMBL/GenBank/DDBJ whole genome shotgun (WGS) entry which is preliminary data.</text>
</comment>
<evidence type="ECO:0000313" key="2">
    <source>
        <dbReference type="EMBL" id="GAA4709725.1"/>
    </source>
</evidence>
<feature type="compositionally biased region" description="Polar residues" evidence="1">
    <location>
        <begin position="33"/>
        <end position="70"/>
    </location>
</feature>
<feature type="region of interest" description="Disordered" evidence="1">
    <location>
        <begin position="17"/>
        <end position="96"/>
    </location>
</feature>
<keyword evidence="3" id="KW-1185">Reference proteome</keyword>
<dbReference type="Proteomes" id="UP001500325">
    <property type="component" value="Unassembled WGS sequence"/>
</dbReference>
<reference evidence="3" key="1">
    <citation type="journal article" date="2019" name="Int. J. Syst. Evol. Microbiol.">
        <title>The Global Catalogue of Microorganisms (GCM) 10K type strain sequencing project: providing services to taxonomists for standard genome sequencing and annotation.</title>
        <authorList>
            <consortium name="The Broad Institute Genomics Platform"/>
            <consortium name="The Broad Institute Genome Sequencing Center for Infectious Disease"/>
            <person name="Wu L."/>
            <person name="Ma J."/>
        </authorList>
    </citation>
    <scope>NUCLEOTIDE SEQUENCE [LARGE SCALE GENOMIC DNA]</scope>
    <source>
        <strain evidence="3">JCM 18055</strain>
    </source>
</reference>
<evidence type="ECO:0000256" key="1">
    <source>
        <dbReference type="SAM" id="MobiDB-lite"/>
    </source>
</evidence>
<evidence type="ECO:0000313" key="3">
    <source>
        <dbReference type="Proteomes" id="UP001500325"/>
    </source>
</evidence>
<protein>
    <submittedName>
        <fullName evidence="2">Uncharacterized protein</fullName>
    </submittedName>
</protein>
<sequence>MKSSLTPAHSITGWLRRLGSSTDSFEPGPCTVRVSTPTKSPTWSATPSSPGNDGATFSPSQMKALLNTSGKDSESLLAIKAPEEKPPIAVRSGSRS</sequence>
<gene>
    <name evidence="2" type="ORF">GCM10023215_59250</name>
</gene>
<proteinExistence type="predicted"/>
<accession>A0ABP8XK06</accession>
<dbReference type="RefSeq" id="WP_345384081.1">
    <property type="nucleotide sequence ID" value="NZ_BAABIC010000028.1"/>
</dbReference>
<dbReference type="EMBL" id="BAABIC010000028">
    <property type="protein sequence ID" value="GAA4709725.1"/>
    <property type="molecule type" value="Genomic_DNA"/>
</dbReference>